<dbReference type="AlphaFoldDB" id="A0A0K2SXB2"/>
<dbReference type="EMBL" id="HACA01001052">
    <property type="protein sequence ID" value="CDW18413.1"/>
    <property type="molecule type" value="Transcribed_RNA"/>
</dbReference>
<name>A0A0K2SXB2_LEPSM</name>
<protein>
    <submittedName>
        <fullName evidence="1">Uncharacterized protein</fullName>
    </submittedName>
</protein>
<accession>A0A0K2SXB2</accession>
<organism evidence="1">
    <name type="scientific">Lepeophtheirus salmonis</name>
    <name type="common">Salmon louse</name>
    <name type="synonym">Caligus salmonis</name>
    <dbReference type="NCBI Taxonomy" id="72036"/>
    <lineage>
        <taxon>Eukaryota</taxon>
        <taxon>Metazoa</taxon>
        <taxon>Ecdysozoa</taxon>
        <taxon>Arthropoda</taxon>
        <taxon>Crustacea</taxon>
        <taxon>Multicrustacea</taxon>
        <taxon>Hexanauplia</taxon>
        <taxon>Copepoda</taxon>
        <taxon>Siphonostomatoida</taxon>
        <taxon>Caligidae</taxon>
        <taxon>Lepeophtheirus</taxon>
    </lineage>
</organism>
<sequence>MYPTDCWARHTDFDKTHNQSYYLMSLLLEFPFDVSY</sequence>
<proteinExistence type="predicted"/>
<reference evidence="1" key="1">
    <citation type="submission" date="2014-05" db="EMBL/GenBank/DDBJ databases">
        <authorList>
            <person name="Chronopoulou M."/>
        </authorList>
    </citation>
    <scope>NUCLEOTIDE SEQUENCE</scope>
    <source>
        <tissue evidence="1">Whole organism</tissue>
    </source>
</reference>
<evidence type="ECO:0000313" key="1">
    <source>
        <dbReference type="EMBL" id="CDW18413.1"/>
    </source>
</evidence>